<protein>
    <submittedName>
        <fullName evidence="2">Uncharacterized protein</fullName>
    </submittedName>
</protein>
<accession>A0AAE1L360</accession>
<dbReference type="AlphaFoldDB" id="A0AAE1L360"/>
<evidence type="ECO:0000313" key="3">
    <source>
        <dbReference type="Proteomes" id="UP001286313"/>
    </source>
</evidence>
<feature type="region of interest" description="Disordered" evidence="1">
    <location>
        <begin position="124"/>
        <end position="144"/>
    </location>
</feature>
<evidence type="ECO:0000313" key="2">
    <source>
        <dbReference type="EMBL" id="KAK3894849.1"/>
    </source>
</evidence>
<organism evidence="2 3">
    <name type="scientific">Petrolisthes cinctipes</name>
    <name type="common">Flat porcelain crab</name>
    <dbReference type="NCBI Taxonomy" id="88211"/>
    <lineage>
        <taxon>Eukaryota</taxon>
        <taxon>Metazoa</taxon>
        <taxon>Ecdysozoa</taxon>
        <taxon>Arthropoda</taxon>
        <taxon>Crustacea</taxon>
        <taxon>Multicrustacea</taxon>
        <taxon>Malacostraca</taxon>
        <taxon>Eumalacostraca</taxon>
        <taxon>Eucarida</taxon>
        <taxon>Decapoda</taxon>
        <taxon>Pleocyemata</taxon>
        <taxon>Anomura</taxon>
        <taxon>Galatheoidea</taxon>
        <taxon>Porcellanidae</taxon>
        <taxon>Petrolisthes</taxon>
    </lineage>
</organism>
<dbReference type="EMBL" id="JAWQEG010000087">
    <property type="protein sequence ID" value="KAK3894849.1"/>
    <property type="molecule type" value="Genomic_DNA"/>
</dbReference>
<dbReference type="Proteomes" id="UP001286313">
    <property type="component" value="Unassembled WGS sequence"/>
</dbReference>
<name>A0AAE1L360_PETCI</name>
<keyword evidence="3" id="KW-1185">Reference proteome</keyword>
<comment type="caution">
    <text evidence="2">The sequence shown here is derived from an EMBL/GenBank/DDBJ whole genome shotgun (WGS) entry which is preliminary data.</text>
</comment>
<sequence length="399" mass="44005">MPVSGEGGVVGRMACSTKWPPKLASEEEYENWKRDVDIWCELTELEKKKRALAIHLPLGGELRTHDVRIVPCLLPFVASATMKSEPVFVAEGCIGVNEEEALYVGGVGRGRPFDRRSAVRDGGAIGNRARWPGPINKNSRRHNPLRPDGRVTRCVNCGLKFHWARPDAYENRPEDECGDQENDKETVHLSIFMGYAGSGSESNRKLQRLDEANGCAVLDTGCSTTVCGSEWIENYLVGLSDYDRAQVTEGPSTSTFTFEDGATVPLVKKVTLPCYVGNGPIRATLVTDVVQCNIPLLLSKRVGKQILVRHGGMYVMAHECQVARVPKEGSVIRDSVAEVDQWTAIEESPQAVSDYRPDNESEDGDTVVMQPEIATGSDARVQKVKIGQRIRVYMRKAES</sequence>
<proteinExistence type="predicted"/>
<reference evidence="2" key="1">
    <citation type="submission" date="2023-10" db="EMBL/GenBank/DDBJ databases">
        <title>Genome assemblies of two species of porcelain crab, Petrolisthes cinctipes and Petrolisthes manimaculis (Anomura: Porcellanidae).</title>
        <authorList>
            <person name="Angst P."/>
        </authorList>
    </citation>
    <scope>NUCLEOTIDE SEQUENCE</scope>
    <source>
        <strain evidence="2">PB745_01</strain>
        <tissue evidence="2">Gill</tissue>
    </source>
</reference>
<evidence type="ECO:0000256" key="1">
    <source>
        <dbReference type="SAM" id="MobiDB-lite"/>
    </source>
</evidence>
<gene>
    <name evidence="2" type="ORF">Pcinc_001422</name>
</gene>